<evidence type="ECO:0000313" key="2">
    <source>
        <dbReference type="Proteomes" id="UP000248021"/>
    </source>
</evidence>
<dbReference type="RefSeq" id="WP_110376269.1">
    <property type="nucleotide sequence ID" value="NZ_CAKNFM010000006.1"/>
</dbReference>
<keyword evidence="2" id="KW-1185">Reference proteome</keyword>
<dbReference type="EMBL" id="QJJK01000008">
    <property type="protein sequence ID" value="PXW56543.1"/>
    <property type="molecule type" value="Genomic_DNA"/>
</dbReference>
<evidence type="ECO:0000313" key="1">
    <source>
        <dbReference type="EMBL" id="PXW56543.1"/>
    </source>
</evidence>
<gene>
    <name evidence="1" type="ORF">C7450_108295</name>
</gene>
<protein>
    <submittedName>
        <fullName evidence="1">Uncharacterized protein</fullName>
    </submittedName>
</protein>
<dbReference type="Proteomes" id="UP000248021">
    <property type="component" value="Unassembled WGS sequence"/>
</dbReference>
<organism evidence="1 2">
    <name type="scientific">Chelatococcus asaccharovorans</name>
    <dbReference type="NCBI Taxonomy" id="28210"/>
    <lineage>
        <taxon>Bacteria</taxon>
        <taxon>Pseudomonadati</taxon>
        <taxon>Pseudomonadota</taxon>
        <taxon>Alphaproteobacteria</taxon>
        <taxon>Hyphomicrobiales</taxon>
        <taxon>Chelatococcaceae</taxon>
        <taxon>Chelatococcus</taxon>
    </lineage>
</organism>
<reference evidence="1 2" key="1">
    <citation type="submission" date="2018-05" db="EMBL/GenBank/DDBJ databases">
        <title>Genomic Encyclopedia of Type Strains, Phase IV (KMG-IV): sequencing the most valuable type-strain genomes for metagenomic binning, comparative biology and taxonomic classification.</title>
        <authorList>
            <person name="Goeker M."/>
        </authorList>
    </citation>
    <scope>NUCLEOTIDE SEQUENCE [LARGE SCALE GENOMIC DNA]</scope>
    <source>
        <strain evidence="1 2">DSM 6462</strain>
    </source>
</reference>
<comment type="caution">
    <text evidence="1">The sequence shown here is derived from an EMBL/GenBank/DDBJ whole genome shotgun (WGS) entry which is preliminary data.</text>
</comment>
<accession>A0A2V3U2U0</accession>
<name>A0A2V3U2U0_9HYPH</name>
<dbReference type="AlphaFoldDB" id="A0A2V3U2U0"/>
<sequence length="78" mass="8708">MSITRRATITIEVDADLLDELRASVGDDRQVGDLLEKAVEELASSFARSPKMASRESVVEAYEQSVKQYGTLYERLAK</sequence>
<proteinExistence type="predicted"/>